<accession>A0A1J5S9A4</accession>
<dbReference type="EMBL" id="MLJW01000057">
    <property type="protein sequence ID" value="OIR04507.1"/>
    <property type="molecule type" value="Genomic_DNA"/>
</dbReference>
<evidence type="ECO:0000313" key="1">
    <source>
        <dbReference type="EMBL" id="OIR04507.1"/>
    </source>
</evidence>
<dbReference type="AlphaFoldDB" id="A0A1J5S9A4"/>
<reference evidence="1" key="1">
    <citation type="submission" date="2016-10" db="EMBL/GenBank/DDBJ databases">
        <title>Sequence of Gallionella enrichment culture.</title>
        <authorList>
            <person name="Poehlein A."/>
            <person name="Muehling M."/>
            <person name="Daniel R."/>
        </authorList>
    </citation>
    <scope>NUCLEOTIDE SEQUENCE</scope>
</reference>
<comment type="caution">
    <text evidence="1">The sequence shown here is derived from an EMBL/GenBank/DDBJ whole genome shotgun (WGS) entry which is preliminary data.</text>
</comment>
<proteinExistence type="predicted"/>
<name>A0A1J5S9A4_9ZZZZ</name>
<protein>
    <submittedName>
        <fullName evidence="1">Uncharacterized protein</fullName>
    </submittedName>
</protein>
<organism evidence="1">
    <name type="scientific">mine drainage metagenome</name>
    <dbReference type="NCBI Taxonomy" id="410659"/>
    <lineage>
        <taxon>unclassified sequences</taxon>
        <taxon>metagenomes</taxon>
        <taxon>ecological metagenomes</taxon>
    </lineage>
</organism>
<sequence>MPIADIYTRKVTISRLEDGIFPIGKSIRAIHVGTVKDRAEKAMNLTEVNISIYETVRFICVEHVQDIPAANDNAELTSINIITLASLMAELAKELHLLVELIAQEQKNTRL</sequence>
<gene>
    <name evidence="1" type="ORF">GALL_134430</name>
</gene>